<dbReference type="OrthoDB" id="9821545at2"/>
<keyword evidence="1" id="KW-0472">Membrane</keyword>
<evidence type="ECO:0000256" key="1">
    <source>
        <dbReference type="SAM" id="Phobius"/>
    </source>
</evidence>
<reference evidence="3" key="1">
    <citation type="submission" date="2016-11" db="EMBL/GenBank/DDBJ databases">
        <authorList>
            <person name="Varghese N."/>
            <person name="Submissions S."/>
        </authorList>
    </citation>
    <scope>NUCLEOTIDE SEQUENCE [LARGE SCALE GENOMIC DNA]</scope>
    <source>
        <strain evidence="3">DSM 14826</strain>
    </source>
</reference>
<sequence>MSRNLYNKRVKKLKRLRRLYWLVGLLSGTLTLVIMVFFLLIVFNNNSTKPTAQEPQPVTAISENTLVIVEEICTFCQSKYENQQLISQIKSQGSITLPFLKLYLKGLGYDEDVIKIFSKNKVLITLTKEKCDLCLDESIYMVINDAEGIFFYKGNPLVAERLPEVINEKVIIIDPNMEKKLKEGIKLEDYNLYMGIFRGTVLGVYANKPSEVKPPLFIFPNLVVKADLIYLLNEEPPFNTMEKMLDLIEAYTR</sequence>
<name>A0A1M6LPT3_9FIRM</name>
<dbReference type="STRING" id="1120989.SAMN02745227_00599"/>
<feature type="transmembrane region" description="Helical" evidence="1">
    <location>
        <begin position="20"/>
        <end position="43"/>
    </location>
</feature>
<dbReference type="AlphaFoldDB" id="A0A1M6LPT3"/>
<keyword evidence="3" id="KW-1185">Reference proteome</keyword>
<accession>A0A1M6LPT3</accession>
<keyword evidence="1" id="KW-1133">Transmembrane helix</keyword>
<dbReference type="EMBL" id="FRAI01000005">
    <property type="protein sequence ID" value="SHJ73199.1"/>
    <property type="molecule type" value="Genomic_DNA"/>
</dbReference>
<organism evidence="2 3">
    <name type="scientific">Anaerobranca californiensis DSM 14826</name>
    <dbReference type="NCBI Taxonomy" id="1120989"/>
    <lineage>
        <taxon>Bacteria</taxon>
        <taxon>Bacillati</taxon>
        <taxon>Bacillota</taxon>
        <taxon>Clostridia</taxon>
        <taxon>Eubacteriales</taxon>
        <taxon>Proteinivoracaceae</taxon>
        <taxon>Anaerobranca</taxon>
    </lineage>
</organism>
<proteinExistence type="predicted"/>
<evidence type="ECO:0000313" key="3">
    <source>
        <dbReference type="Proteomes" id="UP000243547"/>
    </source>
</evidence>
<keyword evidence="1" id="KW-0812">Transmembrane</keyword>
<dbReference type="Proteomes" id="UP000243547">
    <property type="component" value="Unassembled WGS sequence"/>
</dbReference>
<dbReference type="RefSeq" id="WP_072906182.1">
    <property type="nucleotide sequence ID" value="NZ_FRAI01000005.1"/>
</dbReference>
<protein>
    <submittedName>
        <fullName evidence="2">Uncharacterized protein</fullName>
    </submittedName>
</protein>
<evidence type="ECO:0000313" key="2">
    <source>
        <dbReference type="EMBL" id="SHJ73199.1"/>
    </source>
</evidence>
<gene>
    <name evidence="2" type="ORF">SAMN02745227_00599</name>
</gene>